<feature type="repeat" description="ANK" evidence="3">
    <location>
        <begin position="580"/>
        <end position="612"/>
    </location>
</feature>
<dbReference type="EMBL" id="JAPQKH010000001">
    <property type="protein sequence ID" value="KAJ5116197.1"/>
    <property type="molecule type" value="Genomic_DNA"/>
</dbReference>
<dbReference type="Pfam" id="PF12796">
    <property type="entry name" value="Ank_2"/>
    <property type="match status" value="1"/>
</dbReference>
<proteinExistence type="predicted"/>
<dbReference type="Pfam" id="PF00023">
    <property type="entry name" value="Ank"/>
    <property type="match status" value="2"/>
</dbReference>
<evidence type="ECO:0000313" key="7">
    <source>
        <dbReference type="Proteomes" id="UP001149165"/>
    </source>
</evidence>
<accession>A0A9W9GCQ5</accession>
<keyword evidence="1" id="KW-0677">Repeat</keyword>
<dbReference type="InterPro" id="IPR055497">
    <property type="entry name" value="DUF7069"/>
</dbReference>
<feature type="domain" description="DUF7069" evidence="5">
    <location>
        <begin position="71"/>
        <end position="122"/>
    </location>
</feature>
<evidence type="ECO:0000256" key="3">
    <source>
        <dbReference type="PROSITE-ProRule" id="PRU00023"/>
    </source>
</evidence>
<protein>
    <submittedName>
        <fullName evidence="6">Uncharacterized protein</fullName>
    </submittedName>
</protein>
<feature type="repeat" description="ANK" evidence="3">
    <location>
        <begin position="701"/>
        <end position="734"/>
    </location>
</feature>
<reference evidence="6" key="1">
    <citation type="submission" date="2022-11" db="EMBL/GenBank/DDBJ databases">
        <authorList>
            <person name="Petersen C."/>
        </authorList>
    </citation>
    <scope>NUCLEOTIDE SEQUENCE</scope>
    <source>
        <strain evidence="6">IBT 30069</strain>
    </source>
</reference>
<keyword evidence="7" id="KW-1185">Reference proteome</keyword>
<name>A0A9W9GCQ5_9EURO</name>
<dbReference type="InterPro" id="IPR002110">
    <property type="entry name" value="Ankyrin_rpt"/>
</dbReference>
<evidence type="ECO:0000256" key="1">
    <source>
        <dbReference type="ARBA" id="ARBA00022737"/>
    </source>
</evidence>
<dbReference type="InterPro" id="IPR054471">
    <property type="entry name" value="GPIID_WHD"/>
</dbReference>
<organism evidence="6 7">
    <name type="scientific">Penicillium angulare</name>
    <dbReference type="NCBI Taxonomy" id="116970"/>
    <lineage>
        <taxon>Eukaryota</taxon>
        <taxon>Fungi</taxon>
        <taxon>Dikarya</taxon>
        <taxon>Ascomycota</taxon>
        <taxon>Pezizomycotina</taxon>
        <taxon>Eurotiomycetes</taxon>
        <taxon>Eurotiomycetidae</taxon>
        <taxon>Eurotiales</taxon>
        <taxon>Aspergillaceae</taxon>
        <taxon>Penicillium</taxon>
    </lineage>
</organism>
<dbReference type="AlphaFoldDB" id="A0A9W9GCQ5"/>
<dbReference type="PANTHER" id="PTHR24198">
    <property type="entry name" value="ANKYRIN REPEAT AND PROTEIN KINASE DOMAIN-CONTAINING PROTEIN"/>
    <property type="match status" value="1"/>
</dbReference>
<dbReference type="OrthoDB" id="4772757at2759"/>
<dbReference type="Pfam" id="PF22939">
    <property type="entry name" value="WHD_GPIID"/>
    <property type="match status" value="1"/>
</dbReference>
<dbReference type="PROSITE" id="PS50297">
    <property type="entry name" value="ANK_REP_REGION"/>
    <property type="match status" value="2"/>
</dbReference>
<evidence type="ECO:0000259" key="4">
    <source>
        <dbReference type="Pfam" id="PF22939"/>
    </source>
</evidence>
<dbReference type="Proteomes" id="UP001149165">
    <property type="component" value="Unassembled WGS sequence"/>
</dbReference>
<dbReference type="SUPFAM" id="SSF48403">
    <property type="entry name" value="Ankyrin repeat"/>
    <property type="match status" value="2"/>
</dbReference>
<evidence type="ECO:0000259" key="5">
    <source>
        <dbReference type="Pfam" id="PF23239"/>
    </source>
</evidence>
<keyword evidence="2 3" id="KW-0040">ANK repeat</keyword>
<feature type="repeat" description="ANK" evidence="3">
    <location>
        <begin position="546"/>
        <end position="578"/>
    </location>
</feature>
<sequence length="895" mass="101253">MSAALKIGKFLIQNLCQAFENDRRRISSEGKTRLKFFITSRPYLDIQALFASITDAWPQIRLRGEEENDQIMKEIDIVIEIKMQQLAREAGFSPEVHKKLESQLLQMENRTYLWLHLALEDIRTTLNNSLQPDTESIRNIPSSVNAAYANILTRVHADQISTVRKILLIICGARRPLTIHEMALALGIALQPESTKIHKAQLDPTRLSARIRSLCGLFVIITDSRIHLLHQTAKEFLMGDGSSSSFDPKSLYPLGHTDAESTLAEVCVRYLLMEDFRGSDYYLNLWGEENSKLESCPRHPIPGVYTLLEYSAENWARHVRRMSSTRYAPIEDLVYQLYETSSQSFLVWFDLFWRGSHFSEFWSGVVSHTPRVYPLYLAALEQPLKRFLEESKQEDFVPQRTVQTKINSRRDPICDNETCALVWSSWAGHYDICSFLLEKGARAHMAAADAALLQKNARILQLLLERSRKYITGYLDSENALRTASDQQDIGTLILLLDAGLDIDSGNDTRKGTALVEACRSGSIEIVNLLLQRGANANTQREDDGDRHTALFDACDGGHFEIAKMLVERGALVKPPDARPGEFPLEAAKYIKRVDIVRLLIERGVDIEPGEEDLDWVPSDDNHDDELPSFEDACETNSIETVRLLIERGTDVNALSCFNANCGPRGSRLACALRFKRKDIALLLLEHGAQPNSPADKTEKYYTTPLKISCRGNRDIEMVHLLLDRGADVNARLEFQDTAFADVCRIGDMEIIELLLQRGACADPGAFEAAIYAGNRELMDLICEKRPDLNALSEDTDGRTLLEIASSWQPYSRKDDSFMIIEGTIEYLLKIGIDKQNPKAQRALDHSLMEACRYNYPVRLKLLLDAGANPRFYQTEFIRDGPEGPTPLHVATRRD</sequence>
<gene>
    <name evidence="6" type="ORF">N7456_000545</name>
</gene>
<dbReference type="InterPro" id="IPR036770">
    <property type="entry name" value="Ankyrin_rpt-contain_sf"/>
</dbReference>
<feature type="repeat" description="ANK" evidence="3">
    <location>
        <begin position="510"/>
        <end position="542"/>
    </location>
</feature>
<evidence type="ECO:0000313" key="6">
    <source>
        <dbReference type="EMBL" id="KAJ5116197.1"/>
    </source>
</evidence>
<reference evidence="6" key="2">
    <citation type="journal article" date="2023" name="IMA Fungus">
        <title>Comparative genomic study of the Penicillium genus elucidates a diverse pangenome and 15 lateral gene transfer events.</title>
        <authorList>
            <person name="Petersen C."/>
            <person name="Sorensen T."/>
            <person name="Nielsen M.R."/>
            <person name="Sondergaard T.E."/>
            <person name="Sorensen J.L."/>
            <person name="Fitzpatrick D.A."/>
            <person name="Frisvad J.C."/>
            <person name="Nielsen K.L."/>
        </authorList>
    </citation>
    <scope>NUCLEOTIDE SEQUENCE</scope>
    <source>
        <strain evidence="6">IBT 30069</strain>
    </source>
</reference>
<dbReference type="Pfam" id="PF23239">
    <property type="entry name" value="DUF7069"/>
    <property type="match status" value="1"/>
</dbReference>
<dbReference type="PANTHER" id="PTHR24198:SF165">
    <property type="entry name" value="ANKYRIN REPEAT-CONTAINING PROTEIN-RELATED"/>
    <property type="match status" value="1"/>
</dbReference>
<dbReference type="PROSITE" id="PS50088">
    <property type="entry name" value="ANK_REPEAT"/>
    <property type="match status" value="4"/>
</dbReference>
<comment type="caution">
    <text evidence="6">The sequence shown here is derived from an EMBL/GenBank/DDBJ whole genome shotgun (WGS) entry which is preliminary data.</text>
</comment>
<dbReference type="SMART" id="SM00248">
    <property type="entry name" value="ANK"/>
    <property type="match status" value="11"/>
</dbReference>
<dbReference type="Gene3D" id="1.25.40.20">
    <property type="entry name" value="Ankyrin repeat-containing domain"/>
    <property type="match status" value="2"/>
</dbReference>
<evidence type="ECO:0000256" key="2">
    <source>
        <dbReference type="ARBA" id="ARBA00023043"/>
    </source>
</evidence>
<feature type="domain" description="GPI inositol-deacylase winged helix" evidence="4">
    <location>
        <begin position="163"/>
        <end position="246"/>
    </location>
</feature>